<dbReference type="InterPro" id="IPR054464">
    <property type="entry name" value="ULD_fung"/>
</dbReference>
<dbReference type="SUPFAM" id="SSF52151">
    <property type="entry name" value="FabD/lysophospholipase-like"/>
    <property type="match status" value="1"/>
</dbReference>
<evidence type="ECO:0000259" key="6">
    <source>
        <dbReference type="PROSITE" id="PS50157"/>
    </source>
</evidence>
<protein>
    <recommendedName>
        <fullName evidence="10">C2H2-type domain-containing protein</fullName>
    </recommendedName>
</protein>
<dbReference type="InterPro" id="IPR036236">
    <property type="entry name" value="Znf_C2H2_sf"/>
</dbReference>
<dbReference type="PROSITE" id="PS50157">
    <property type="entry name" value="ZINC_FINGER_C2H2_2"/>
    <property type="match status" value="1"/>
</dbReference>
<evidence type="ECO:0000256" key="3">
    <source>
        <dbReference type="ARBA" id="ARBA00023098"/>
    </source>
</evidence>
<dbReference type="GO" id="GO:0016020">
    <property type="term" value="C:membrane"/>
    <property type="evidence" value="ECO:0007669"/>
    <property type="project" value="TreeGrafter"/>
</dbReference>
<evidence type="ECO:0000256" key="5">
    <source>
        <dbReference type="PROSITE-ProRule" id="PRU01161"/>
    </source>
</evidence>
<dbReference type="STRING" id="933852.A0A0C2WPM9"/>
<evidence type="ECO:0008006" key="10">
    <source>
        <dbReference type="Google" id="ProtNLM"/>
    </source>
</evidence>
<dbReference type="GO" id="GO:0046486">
    <property type="term" value="P:glycerolipid metabolic process"/>
    <property type="evidence" value="ECO:0007669"/>
    <property type="project" value="UniProtKB-ARBA"/>
</dbReference>
<keyword evidence="4" id="KW-0862">Zinc</keyword>
<feature type="domain" description="PNPLA" evidence="7">
    <location>
        <begin position="14"/>
        <end position="213"/>
    </location>
</feature>
<dbReference type="AlphaFoldDB" id="A0A0C2WPM9"/>
<dbReference type="HOGENOM" id="CLU_000288_144_2_1"/>
<evidence type="ECO:0000313" key="9">
    <source>
        <dbReference type="Proteomes" id="UP000054097"/>
    </source>
</evidence>
<dbReference type="EMBL" id="KN824294">
    <property type="protein sequence ID" value="KIM28158.1"/>
    <property type="molecule type" value="Genomic_DNA"/>
</dbReference>
<dbReference type="GO" id="GO:0047499">
    <property type="term" value="F:calcium-independent phospholipase A2 activity"/>
    <property type="evidence" value="ECO:0007669"/>
    <property type="project" value="TreeGrafter"/>
</dbReference>
<evidence type="ECO:0000256" key="1">
    <source>
        <dbReference type="ARBA" id="ARBA00022801"/>
    </source>
</evidence>
<dbReference type="InterPro" id="IPR013087">
    <property type="entry name" value="Znf_C2H2_type"/>
</dbReference>
<dbReference type="Pfam" id="PF01734">
    <property type="entry name" value="Patatin"/>
    <property type="match status" value="1"/>
</dbReference>
<keyword evidence="4" id="KW-0863">Zinc-finger</keyword>
<accession>A0A0C2WPM9</accession>
<dbReference type="GO" id="GO:0019369">
    <property type="term" value="P:arachidonate metabolic process"/>
    <property type="evidence" value="ECO:0007669"/>
    <property type="project" value="TreeGrafter"/>
</dbReference>
<reference evidence="9" key="2">
    <citation type="submission" date="2015-01" db="EMBL/GenBank/DDBJ databases">
        <title>Evolutionary Origins and Diversification of the Mycorrhizal Mutualists.</title>
        <authorList>
            <consortium name="DOE Joint Genome Institute"/>
            <consortium name="Mycorrhizal Genomics Consortium"/>
            <person name="Kohler A."/>
            <person name="Kuo A."/>
            <person name="Nagy L.G."/>
            <person name="Floudas D."/>
            <person name="Copeland A."/>
            <person name="Barry K.W."/>
            <person name="Cichocki N."/>
            <person name="Veneault-Fourrey C."/>
            <person name="LaButti K."/>
            <person name="Lindquist E.A."/>
            <person name="Lipzen A."/>
            <person name="Lundell T."/>
            <person name="Morin E."/>
            <person name="Murat C."/>
            <person name="Riley R."/>
            <person name="Ohm R."/>
            <person name="Sun H."/>
            <person name="Tunlid A."/>
            <person name="Henrissat B."/>
            <person name="Grigoriev I.V."/>
            <person name="Hibbett D.S."/>
            <person name="Martin F."/>
        </authorList>
    </citation>
    <scope>NUCLEOTIDE SEQUENCE [LARGE SCALE GENOMIC DNA]</scope>
    <source>
        <strain evidence="9">MAFF 305830</strain>
    </source>
</reference>
<dbReference type="GO" id="GO:0008270">
    <property type="term" value="F:zinc ion binding"/>
    <property type="evidence" value="ECO:0007669"/>
    <property type="project" value="UniProtKB-KW"/>
</dbReference>
<gene>
    <name evidence="8" type="ORF">M408DRAFT_23870</name>
</gene>
<reference evidence="8 9" key="1">
    <citation type="submission" date="2014-04" db="EMBL/GenBank/DDBJ databases">
        <authorList>
            <consortium name="DOE Joint Genome Institute"/>
            <person name="Kuo A."/>
            <person name="Zuccaro A."/>
            <person name="Kohler A."/>
            <person name="Nagy L.G."/>
            <person name="Floudas D."/>
            <person name="Copeland A."/>
            <person name="Barry K.W."/>
            <person name="Cichocki N."/>
            <person name="Veneault-Fourrey C."/>
            <person name="LaButti K."/>
            <person name="Lindquist E.A."/>
            <person name="Lipzen A."/>
            <person name="Lundell T."/>
            <person name="Morin E."/>
            <person name="Murat C."/>
            <person name="Sun H."/>
            <person name="Tunlid A."/>
            <person name="Henrissat B."/>
            <person name="Grigoriev I.V."/>
            <person name="Hibbett D.S."/>
            <person name="Martin F."/>
            <person name="Nordberg H.P."/>
            <person name="Cantor M.N."/>
            <person name="Hua S.X."/>
        </authorList>
    </citation>
    <scope>NUCLEOTIDE SEQUENCE [LARGE SCALE GENOMIC DNA]</scope>
    <source>
        <strain evidence="8 9">MAFF 305830</strain>
    </source>
</reference>
<sequence length="591" mass="65412">MDVSQNNEKGLRIVSFDGGGPGSMSQLGIIQDIMRRVAYDLDVDEQELRPADYWDLMGGVGFGGFCALLLGRLRMSVEQAMEELATIGTTLFPGNPNEMATPEANTTIMVEAMKDMLRRHKLAPDIKLNDKALRGSSCKVIVFAATMSTTSDCHPFRTYRSRYGTSNCTFVEAACATLATLGLFSPIVIGPPLRKQKFVGTPLGFNNPMRQVLNEARMQFGEENMASLLLSVGSGRPARLSLDVRPPNPYNYRDFLACVTLDCERVARELEDQLLGVESYVRLNVNQGMDNPNVSDWHELGEIEAHTAVYLQLPTVIQSVDLSARMIQERVKSVSLGQLTRTSTFFIAKFNPQQCTNHLALSPMAIKQIRDTIREGVQGITLVDAIGNHIPIPLHLCRSYLMLSKIILAYFQDQKPPGSSLVKRGDYLLISGNKGSFIDPSVWPYLRQSGLIVEMSMIRDGGLNGMRCPCGSDVVITPASPTAWEITVEVEEDWKQFRLITVATSPALPAAARPRPKGYPTEAQLKDPSYINRPYACKSCPARFERTDLLQRHVKGLHHQENLGEPLSGVALYKVVISITTAERTATDTLR</sequence>
<name>A0A0C2WPM9_SERVB</name>
<comment type="caution">
    <text evidence="5">Lacks conserved residue(s) required for the propagation of feature annotation.</text>
</comment>
<organism evidence="8 9">
    <name type="scientific">Serendipita vermifera MAFF 305830</name>
    <dbReference type="NCBI Taxonomy" id="933852"/>
    <lineage>
        <taxon>Eukaryota</taxon>
        <taxon>Fungi</taxon>
        <taxon>Dikarya</taxon>
        <taxon>Basidiomycota</taxon>
        <taxon>Agaricomycotina</taxon>
        <taxon>Agaricomycetes</taxon>
        <taxon>Sebacinales</taxon>
        <taxon>Serendipitaceae</taxon>
        <taxon>Serendipita</taxon>
    </lineage>
</organism>
<keyword evidence="3" id="KW-0443">Lipid metabolism</keyword>
<dbReference type="PANTHER" id="PTHR24185:SF1">
    <property type="entry name" value="CALCIUM-INDEPENDENT PHOSPHOLIPASE A2-GAMMA"/>
    <property type="match status" value="1"/>
</dbReference>
<keyword evidence="4" id="KW-0479">Metal-binding</keyword>
<dbReference type="Proteomes" id="UP000054097">
    <property type="component" value="Unassembled WGS sequence"/>
</dbReference>
<dbReference type="PROSITE" id="PS00028">
    <property type="entry name" value="ZINC_FINGER_C2H2_1"/>
    <property type="match status" value="1"/>
</dbReference>
<evidence type="ECO:0000256" key="2">
    <source>
        <dbReference type="ARBA" id="ARBA00022963"/>
    </source>
</evidence>
<dbReference type="PANTHER" id="PTHR24185">
    <property type="entry name" value="CALCIUM-INDEPENDENT PHOSPHOLIPASE A2-GAMMA"/>
    <property type="match status" value="1"/>
</dbReference>
<feature type="domain" description="C2H2-type" evidence="6">
    <location>
        <begin position="535"/>
        <end position="563"/>
    </location>
</feature>
<dbReference type="SUPFAM" id="SSF57667">
    <property type="entry name" value="beta-beta-alpha zinc fingers"/>
    <property type="match status" value="1"/>
</dbReference>
<dbReference type="Gene3D" id="3.40.1090.10">
    <property type="entry name" value="Cytosolic phospholipase A2 catalytic domain"/>
    <property type="match status" value="1"/>
</dbReference>
<keyword evidence="2" id="KW-0442">Lipid degradation</keyword>
<keyword evidence="9" id="KW-1185">Reference proteome</keyword>
<dbReference type="GO" id="GO:0016042">
    <property type="term" value="P:lipid catabolic process"/>
    <property type="evidence" value="ECO:0007669"/>
    <property type="project" value="UniProtKB-KW"/>
</dbReference>
<dbReference type="PROSITE" id="PS51635">
    <property type="entry name" value="PNPLA"/>
    <property type="match status" value="1"/>
</dbReference>
<evidence type="ECO:0000313" key="8">
    <source>
        <dbReference type="EMBL" id="KIM28158.1"/>
    </source>
</evidence>
<dbReference type="InterPro" id="IPR002641">
    <property type="entry name" value="PNPLA_dom"/>
</dbReference>
<proteinExistence type="predicted"/>
<dbReference type="Pfam" id="PF22893">
    <property type="entry name" value="ULD_2"/>
    <property type="match status" value="1"/>
</dbReference>
<dbReference type="InterPro" id="IPR016035">
    <property type="entry name" value="Acyl_Trfase/lysoPLipase"/>
</dbReference>
<evidence type="ECO:0000259" key="7">
    <source>
        <dbReference type="PROSITE" id="PS51635"/>
    </source>
</evidence>
<dbReference type="OrthoDB" id="3271094at2759"/>
<keyword evidence="1" id="KW-0378">Hydrolase</keyword>
<evidence type="ECO:0000256" key="4">
    <source>
        <dbReference type="PROSITE-ProRule" id="PRU00042"/>
    </source>
</evidence>